<dbReference type="InterPro" id="IPR029066">
    <property type="entry name" value="PLP-binding_barrel"/>
</dbReference>
<comment type="caution">
    <text evidence="11">The sequence shown here is derived from an EMBL/GenBank/DDBJ whole genome shotgun (WGS) entry which is preliminary data.</text>
</comment>
<dbReference type="GO" id="GO:0030170">
    <property type="term" value="F:pyridoxal phosphate binding"/>
    <property type="evidence" value="ECO:0007669"/>
    <property type="project" value="UniProtKB-UniRule"/>
</dbReference>
<accession>A0A0Q3T0M5</accession>
<proteinExistence type="inferred from homology"/>
<dbReference type="SUPFAM" id="SSF51419">
    <property type="entry name" value="PLP-binding barrel"/>
    <property type="match status" value="1"/>
</dbReference>
<dbReference type="Pfam" id="PF01168">
    <property type="entry name" value="Ala_racemase_N"/>
    <property type="match status" value="1"/>
</dbReference>
<dbReference type="Gene3D" id="3.20.20.10">
    <property type="entry name" value="Alanine racemase"/>
    <property type="match status" value="1"/>
</dbReference>
<feature type="active site" description="Proton acceptor; specific for D-alanine" evidence="7">
    <location>
        <position position="43"/>
    </location>
</feature>
<evidence type="ECO:0000256" key="9">
    <source>
        <dbReference type="PIRSR" id="PIRSR600821-52"/>
    </source>
</evidence>
<comment type="function">
    <text evidence="7">Catalyzes the interconversion of L-alanine and D-alanine. May also act on other amino acids.</text>
</comment>
<dbReference type="PANTHER" id="PTHR30511:SF0">
    <property type="entry name" value="ALANINE RACEMASE, CATABOLIC-RELATED"/>
    <property type="match status" value="1"/>
</dbReference>
<evidence type="ECO:0000256" key="6">
    <source>
        <dbReference type="ARBA" id="ARBA00023235"/>
    </source>
</evidence>
<keyword evidence="5 7" id="KW-0663">Pyridoxal phosphate</keyword>
<dbReference type="STRING" id="53254.SAMN05660750_01536"/>
<dbReference type="InterPro" id="IPR000821">
    <property type="entry name" value="Ala_racemase"/>
</dbReference>
<evidence type="ECO:0000256" key="1">
    <source>
        <dbReference type="ARBA" id="ARBA00000316"/>
    </source>
</evidence>
<dbReference type="NCBIfam" id="TIGR00492">
    <property type="entry name" value="alr"/>
    <property type="match status" value="1"/>
</dbReference>
<comment type="catalytic activity">
    <reaction evidence="1 7">
        <text>L-alanine = D-alanine</text>
        <dbReference type="Rhea" id="RHEA:20249"/>
        <dbReference type="ChEBI" id="CHEBI:57416"/>
        <dbReference type="ChEBI" id="CHEBI:57972"/>
        <dbReference type="EC" id="5.1.1.1"/>
    </reaction>
</comment>
<evidence type="ECO:0000256" key="5">
    <source>
        <dbReference type="ARBA" id="ARBA00022898"/>
    </source>
</evidence>
<evidence type="ECO:0000256" key="3">
    <source>
        <dbReference type="ARBA" id="ARBA00007880"/>
    </source>
</evidence>
<feature type="domain" description="Alanine racemase C-terminal" evidence="10">
    <location>
        <begin position="243"/>
        <end position="374"/>
    </location>
</feature>
<dbReference type="Gene3D" id="2.40.37.10">
    <property type="entry name" value="Lyase, Ornithine Decarboxylase, Chain A, domain 1"/>
    <property type="match status" value="1"/>
</dbReference>
<dbReference type="InterPro" id="IPR020622">
    <property type="entry name" value="Ala_racemase_pyridoxalP-BS"/>
</dbReference>
<feature type="binding site" evidence="7 9">
    <location>
        <position position="317"/>
    </location>
    <ligand>
        <name>substrate</name>
    </ligand>
</feature>
<comment type="cofactor">
    <cofactor evidence="2 7 8">
        <name>pyridoxal 5'-phosphate</name>
        <dbReference type="ChEBI" id="CHEBI:597326"/>
    </cofactor>
</comment>
<reference evidence="11 12" key="1">
    <citation type="submission" date="2015-10" db="EMBL/GenBank/DDBJ databases">
        <title>Draft genome of Bosea thiooxidans.</title>
        <authorList>
            <person name="Wang X."/>
        </authorList>
    </citation>
    <scope>NUCLEOTIDE SEQUENCE [LARGE SCALE GENOMIC DNA]</scope>
    <source>
        <strain evidence="11 12">CGMCC 9174</strain>
    </source>
</reference>
<dbReference type="AlphaFoldDB" id="A0A0Q3T0M5"/>
<dbReference type="PRINTS" id="PR00992">
    <property type="entry name" value="ALARACEMASE"/>
</dbReference>
<dbReference type="GO" id="GO:0005829">
    <property type="term" value="C:cytosol"/>
    <property type="evidence" value="ECO:0007669"/>
    <property type="project" value="TreeGrafter"/>
</dbReference>
<dbReference type="InterPro" id="IPR011079">
    <property type="entry name" value="Ala_racemase_C"/>
</dbReference>
<keyword evidence="12" id="KW-1185">Reference proteome</keyword>
<sequence>MMPADPLDPVAHGATLTIDLDALVANWRLLGERAGTEASAVVKADAYGIGIEPAVTALARAGCRTFFVAHVSEGIRARKVAPEATIYVLNGLLPGSCDRYAEHALSPVLGSHEELLEWASFRQTGAKVRPAALHVDTAMNRLGLWAGEGLNLARERSGVIAAADIGLLMSHFASSEDETDPANARQIAAFAEIAAALPEIPASLKNSSGHFLKDCPSYQLTRPGYALYGGNPTPGKPNPMRPVVGLEATIIQVREVEAGTHVGYNGRWTAKGKRRLATICLGYADGYPRNGSWTDTTTGGAALLDGALCPFVGTVSMDLIIIDVTEAPAGAAQRGAHVTLIGGQLDLEAVGAGAKTIGYEILTNLGRRYARRYLGL</sequence>
<comment type="similarity">
    <text evidence="3 7">Belongs to the alanine racemase family.</text>
</comment>
<dbReference type="Proteomes" id="UP000051562">
    <property type="component" value="Unassembled WGS sequence"/>
</dbReference>
<evidence type="ECO:0000313" key="12">
    <source>
        <dbReference type="Proteomes" id="UP000051562"/>
    </source>
</evidence>
<evidence type="ECO:0000313" key="11">
    <source>
        <dbReference type="EMBL" id="KQK31226.1"/>
    </source>
</evidence>
<comment type="pathway">
    <text evidence="7">Amino-acid biosynthesis; D-alanine biosynthesis; D-alanine from L-alanine: step 1/1.</text>
</comment>
<evidence type="ECO:0000256" key="2">
    <source>
        <dbReference type="ARBA" id="ARBA00001933"/>
    </source>
</evidence>
<feature type="modified residue" description="N6-(pyridoxal phosphate)lysine" evidence="7 8">
    <location>
        <position position="43"/>
    </location>
</feature>
<dbReference type="CDD" id="cd00430">
    <property type="entry name" value="PLPDE_III_AR"/>
    <property type="match status" value="1"/>
</dbReference>
<name>A0A0Q3T0M5_9HYPH</name>
<feature type="binding site" evidence="7 9">
    <location>
        <position position="141"/>
    </location>
    <ligand>
        <name>substrate</name>
    </ligand>
</feature>
<evidence type="ECO:0000259" key="10">
    <source>
        <dbReference type="SMART" id="SM01005"/>
    </source>
</evidence>
<evidence type="ECO:0000256" key="7">
    <source>
        <dbReference type="HAMAP-Rule" id="MF_01201"/>
    </source>
</evidence>
<feature type="active site" description="Proton acceptor; specific for L-alanine" evidence="7">
    <location>
        <position position="264"/>
    </location>
</feature>
<dbReference type="UniPathway" id="UPA00042">
    <property type="reaction ID" value="UER00497"/>
</dbReference>
<dbReference type="EC" id="5.1.1.1" evidence="4 7"/>
<protein>
    <recommendedName>
        <fullName evidence="4 7">Alanine racemase</fullName>
        <ecNumber evidence="4 7">5.1.1.1</ecNumber>
    </recommendedName>
</protein>
<dbReference type="PANTHER" id="PTHR30511">
    <property type="entry name" value="ALANINE RACEMASE"/>
    <property type="match status" value="1"/>
</dbReference>
<dbReference type="HAMAP" id="MF_01201">
    <property type="entry name" value="Ala_racemase"/>
    <property type="match status" value="1"/>
</dbReference>
<organism evidence="11 12">
    <name type="scientific">Bosea thiooxidans</name>
    <dbReference type="NCBI Taxonomy" id="53254"/>
    <lineage>
        <taxon>Bacteria</taxon>
        <taxon>Pseudomonadati</taxon>
        <taxon>Pseudomonadota</taxon>
        <taxon>Alphaproteobacteria</taxon>
        <taxon>Hyphomicrobiales</taxon>
        <taxon>Boseaceae</taxon>
        <taxon>Bosea</taxon>
    </lineage>
</organism>
<gene>
    <name evidence="11" type="primary">alr</name>
    <name evidence="11" type="ORF">ARD30_10360</name>
</gene>
<dbReference type="GO" id="GO:0008784">
    <property type="term" value="F:alanine racemase activity"/>
    <property type="evidence" value="ECO:0007669"/>
    <property type="project" value="UniProtKB-UniRule"/>
</dbReference>
<evidence type="ECO:0000256" key="8">
    <source>
        <dbReference type="PIRSR" id="PIRSR600821-50"/>
    </source>
</evidence>
<dbReference type="InterPro" id="IPR001608">
    <property type="entry name" value="Ala_racemase_N"/>
</dbReference>
<evidence type="ECO:0000256" key="4">
    <source>
        <dbReference type="ARBA" id="ARBA00013089"/>
    </source>
</evidence>
<dbReference type="SUPFAM" id="SSF50621">
    <property type="entry name" value="Alanine racemase C-terminal domain-like"/>
    <property type="match status" value="1"/>
</dbReference>
<dbReference type="PROSITE" id="PS00395">
    <property type="entry name" value="ALANINE_RACEMASE"/>
    <property type="match status" value="1"/>
</dbReference>
<dbReference type="InterPro" id="IPR009006">
    <property type="entry name" value="Ala_racemase/Decarboxylase_C"/>
</dbReference>
<dbReference type="GO" id="GO:0030632">
    <property type="term" value="P:D-alanine biosynthetic process"/>
    <property type="evidence" value="ECO:0007669"/>
    <property type="project" value="UniProtKB-UniRule"/>
</dbReference>
<dbReference type="EMBL" id="LMAR01000026">
    <property type="protein sequence ID" value="KQK31226.1"/>
    <property type="molecule type" value="Genomic_DNA"/>
</dbReference>
<dbReference type="Pfam" id="PF00842">
    <property type="entry name" value="Ala_racemase_C"/>
    <property type="match status" value="1"/>
</dbReference>
<dbReference type="SMART" id="SM01005">
    <property type="entry name" value="Ala_racemase_C"/>
    <property type="match status" value="1"/>
</dbReference>
<keyword evidence="6 7" id="KW-0413">Isomerase</keyword>